<feature type="active site" description="Proton acceptor" evidence="1">
    <location>
        <position position="198"/>
    </location>
</feature>
<dbReference type="EMBL" id="CP034235">
    <property type="protein sequence ID" value="QGQ94360.1"/>
    <property type="molecule type" value="Genomic_DNA"/>
</dbReference>
<dbReference type="RefSeq" id="WP_155699361.1">
    <property type="nucleotide sequence ID" value="NZ_CP034235.1"/>
</dbReference>
<evidence type="ECO:0000313" key="4">
    <source>
        <dbReference type="EMBL" id="QGQ94360.1"/>
    </source>
</evidence>
<dbReference type="OrthoDB" id="9810913at2"/>
<dbReference type="GO" id="GO:0030170">
    <property type="term" value="F:pyridoxal phosphate binding"/>
    <property type="evidence" value="ECO:0007669"/>
    <property type="project" value="TreeGrafter"/>
</dbReference>
<evidence type="ECO:0000256" key="1">
    <source>
        <dbReference type="PIRSR" id="PIRSR000390-1"/>
    </source>
</evidence>
<dbReference type="CDD" id="cd00616">
    <property type="entry name" value="AHBA_syn"/>
    <property type="match status" value="1"/>
</dbReference>
<dbReference type="GO" id="GO:0000271">
    <property type="term" value="P:polysaccharide biosynthetic process"/>
    <property type="evidence" value="ECO:0007669"/>
    <property type="project" value="TreeGrafter"/>
</dbReference>
<dbReference type="Gene3D" id="3.90.1150.10">
    <property type="entry name" value="Aspartate Aminotransferase, domain 1"/>
    <property type="match status" value="1"/>
</dbReference>
<organism evidence="4 5">
    <name type="scientific">Paenibacillus psychroresistens</name>
    <dbReference type="NCBI Taxonomy" id="1778678"/>
    <lineage>
        <taxon>Bacteria</taxon>
        <taxon>Bacillati</taxon>
        <taxon>Bacillota</taxon>
        <taxon>Bacilli</taxon>
        <taxon>Bacillales</taxon>
        <taxon>Paenibacillaceae</taxon>
        <taxon>Paenibacillus</taxon>
    </lineage>
</organism>
<keyword evidence="4" id="KW-0808">Transferase</keyword>
<keyword evidence="5" id="KW-1185">Reference proteome</keyword>
<gene>
    <name evidence="4" type="primary">pseC</name>
    <name evidence="4" type="ORF">EHS13_05285</name>
</gene>
<proteinExistence type="inferred from homology"/>
<dbReference type="InterPro" id="IPR015421">
    <property type="entry name" value="PyrdxlP-dep_Trfase_major"/>
</dbReference>
<dbReference type="KEGG" id="ppsc:EHS13_05285"/>
<dbReference type="InterPro" id="IPR020026">
    <property type="entry name" value="PseC"/>
</dbReference>
<accession>A0A6B8RDW8</accession>
<feature type="modified residue" description="N6-(pyridoxal phosphate)lysine" evidence="2">
    <location>
        <position position="198"/>
    </location>
</feature>
<dbReference type="InterPro" id="IPR000653">
    <property type="entry name" value="DegT/StrS_aminotransferase"/>
</dbReference>
<name>A0A6B8RDW8_9BACL</name>
<reference evidence="5" key="1">
    <citation type="submission" date="2018-11" db="EMBL/GenBank/DDBJ databases">
        <title>Complete genome sequence of Paenibacillus sp. ML311-T8.</title>
        <authorList>
            <person name="Nam Y.-D."/>
            <person name="Kang J."/>
            <person name="Chung W.-H."/>
            <person name="Park Y.S."/>
        </authorList>
    </citation>
    <scope>NUCLEOTIDE SEQUENCE [LARGE SCALE GENOMIC DNA]</scope>
    <source>
        <strain evidence="5">ML311-T8</strain>
    </source>
</reference>
<sequence>MINQVASLQTEFVQRRKTWLPYGRQWIDEADIQAVVAVLQSEYLTTGPQIEHFERKLALRVGASYAVAFSNGTAALHAACYAAGIGPGDEVITTPITFAASANCVLYQQGIPVFADIDEQTYNIDPNQVAALITPRTKAIIPVDYSGQPADLHELRAIAKEHGLVVIEDAAHALGAAYDGQPIGSISDMTMFSLHPVKQITSGEGGVITTNSLAYYEKLLEFRSHGIVRDPVRWSQESAPVGWYYEMQSLGYNYRLTDMQAALASSQLDKLDRFVELRSEYAAYYDEAFSQFSLIKTPFQKESRQSSWHLYVIQLELEFLSTDRNQIYNELIAENIGVQVHYIPVYLHPYYQQLGYAKGQCLKAEKLFERMLTLPLFPSMTHEDVQDVIDAVFRVIGKYAC</sequence>
<dbReference type="Gene3D" id="3.40.640.10">
    <property type="entry name" value="Type I PLP-dependent aspartate aminotransferase-like (Major domain)"/>
    <property type="match status" value="1"/>
</dbReference>
<protein>
    <submittedName>
        <fullName evidence="4">UDP-4-amino-4, 6-dideoxy-N-acetyl-beta-L-altrosamine transaminase</fullName>
        <ecNumber evidence="4">2.6.1.92</ecNumber>
    </submittedName>
</protein>
<dbReference type="NCBIfam" id="TIGR03588">
    <property type="entry name" value="PseC"/>
    <property type="match status" value="1"/>
</dbReference>
<dbReference type="Pfam" id="PF01041">
    <property type="entry name" value="DegT_DnrJ_EryC1"/>
    <property type="match status" value="1"/>
</dbReference>
<dbReference type="PANTHER" id="PTHR30244:SF34">
    <property type="entry name" value="DTDP-4-AMINO-4,6-DIDEOXYGALACTOSE TRANSAMINASE"/>
    <property type="match status" value="1"/>
</dbReference>
<dbReference type="AlphaFoldDB" id="A0A6B8RDW8"/>
<evidence type="ECO:0000256" key="2">
    <source>
        <dbReference type="PIRSR" id="PIRSR000390-2"/>
    </source>
</evidence>
<dbReference type="EC" id="2.6.1.92" evidence="4"/>
<dbReference type="InterPro" id="IPR015424">
    <property type="entry name" value="PyrdxlP-dep_Trfase"/>
</dbReference>
<dbReference type="SUPFAM" id="SSF53383">
    <property type="entry name" value="PLP-dependent transferases"/>
    <property type="match status" value="1"/>
</dbReference>
<evidence type="ECO:0000313" key="5">
    <source>
        <dbReference type="Proteomes" id="UP000426246"/>
    </source>
</evidence>
<dbReference type="InterPro" id="IPR015422">
    <property type="entry name" value="PyrdxlP-dep_Trfase_small"/>
</dbReference>
<keyword evidence="4" id="KW-0032">Aminotransferase</keyword>
<dbReference type="PIRSF" id="PIRSF000390">
    <property type="entry name" value="PLP_StrS"/>
    <property type="match status" value="1"/>
</dbReference>
<evidence type="ECO:0000256" key="3">
    <source>
        <dbReference type="RuleBase" id="RU004508"/>
    </source>
</evidence>
<dbReference type="Proteomes" id="UP000426246">
    <property type="component" value="Chromosome"/>
</dbReference>
<dbReference type="PANTHER" id="PTHR30244">
    <property type="entry name" value="TRANSAMINASE"/>
    <property type="match status" value="1"/>
</dbReference>
<comment type="similarity">
    <text evidence="3">Belongs to the DegT/DnrJ/EryC1 family.</text>
</comment>
<keyword evidence="2 3" id="KW-0663">Pyridoxal phosphate</keyword>
<dbReference type="GO" id="GO:0008483">
    <property type="term" value="F:transaminase activity"/>
    <property type="evidence" value="ECO:0007669"/>
    <property type="project" value="UniProtKB-KW"/>
</dbReference>